<dbReference type="Gene3D" id="3.40.50.300">
    <property type="entry name" value="P-loop containing nucleotide triphosphate hydrolases"/>
    <property type="match status" value="2"/>
</dbReference>
<dbReference type="InterPro" id="IPR050173">
    <property type="entry name" value="ABC_transporter_C-like"/>
</dbReference>
<proteinExistence type="predicted"/>
<gene>
    <name evidence="12" type="ORF">HaLaN_27113</name>
</gene>
<feature type="domain" description="ABC transporter" evidence="10">
    <location>
        <begin position="416"/>
        <end position="964"/>
    </location>
</feature>
<dbReference type="PROSITE" id="PS50893">
    <property type="entry name" value="ABC_TRANSPORTER_2"/>
    <property type="match status" value="1"/>
</dbReference>
<dbReference type="FunFam" id="1.20.1560.10:FF:000006">
    <property type="entry name" value="ATP-binding cassette, sub-family C (CFTR/MRP), member 9"/>
    <property type="match status" value="1"/>
</dbReference>
<evidence type="ECO:0000259" key="11">
    <source>
        <dbReference type="PROSITE" id="PS50929"/>
    </source>
</evidence>
<feature type="domain" description="ABC transmembrane type-1" evidence="11">
    <location>
        <begin position="616"/>
        <end position="718"/>
    </location>
</feature>
<dbReference type="PROSITE" id="PS50929">
    <property type="entry name" value="ABC_TM1F"/>
    <property type="match status" value="2"/>
</dbReference>
<dbReference type="FunFam" id="3.40.50.300:FF:003492">
    <property type="entry name" value="AGAP012735-PA"/>
    <property type="match status" value="1"/>
</dbReference>
<dbReference type="AlphaFoldDB" id="A0A6A0A7S9"/>
<feature type="transmembrane region" description="Helical" evidence="9">
    <location>
        <begin position="96"/>
        <end position="118"/>
    </location>
</feature>
<evidence type="ECO:0000256" key="9">
    <source>
        <dbReference type="SAM" id="Phobius"/>
    </source>
</evidence>
<keyword evidence="2" id="KW-0813">Transport</keyword>
<evidence type="ECO:0000259" key="10">
    <source>
        <dbReference type="PROSITE" id="PS50893"/>
    </source>
</evidence>
<dbReference type="CDD" id="cd18579">
    <property type="entry name" value="ABC_6TM_ABCC_D1"/>
    <property type="match status" value="1"/>
</dbReference>
<organism evidence="12 13">
    <name type="scientific">Haematococcus lacustris</name>
    <name type="common">Green alga</name>
    <name type="synonym">Haematococcus pluvialis</name>
    <dbReference type="NCBI Taxonomy" id="44745"/>
    <lineage>
        <taxon>Eukaryota</taxon>
        <taxon>Viridiplantae</taxon>
        <taxon>Chlorophyta</taxon>
        <taxon>core chlorophytes</taxon>
        <taxon>Chlorophyceae</taxon>
        <taxon>CS clade</taxon>
        <taxon>Chlamydomonadales</taxon>
        <taxon>Haematococcaceae</taxon>
        <taxon>Haematococcus</taxon>
    </lineage>
</organism>
<feature type="domain" description="ABC transmembrane type-1" evidence="11">
    <location>
        <begin position="97"/>
        <end position="388"/>
    </location>
</feature>
<dbReference type="InterPro" id="IPR036640">
    <property type="entry name" value="ABC1_TM_sf"/>
</dbReference>
<dbReference type="InterPro" id="IPR011527">
    <property type="entry name" value="ABC1_TM_dom"/>
</dbReference>
<dbReference type="InterPro" id="IPR027417">
    <property type="entry name" value="P-loop_NTPase"/>
</dbReference>
<dbReference type="PANTHER" id="PTHR24223:SF443">
    <property type="entry name" value="MULTIDRUG-RESISTANCE LIKE PROTEIN 1, ISOFORM I"/>
    <property type="match status" value="1"/>
</dbReference>
<feature type="transmembrane region" description="Helical" evidence="9">
    <location>
        <begin position="329"/>
        <end position="353"/>
    </location>
</feature>
<dbReference type="Gene3D" id="1.20.1560.10">
    <property type="entry name" value="ABC transporter type 1, transmembrane domain"/>
    <property type="match status" value="2"/>
</dbReference>
<keyword evidence="7 9" id="KW-1133">Transmembrane helix</keyword>
<evidence type="ECO:0000313" key="12">
    <source>
        <dbReference type="EMBL" id="GFH28596.1"/>
    </source>
</evidence>
<dbReference type="GO" id="GO:0016887">
    <property type="term" value="F:ATP hydrolysis activity"/>
    <property type="evidence" value="ECO:0007669"/>
    <property type="project" value="InterPro"/>
</dbReference>
<feature type="transmembrane region" description="Helical" evidence="9">
    <location>
        <begin position="659"/>
        <end position="681"/>
    </location>
</feature>
<feature type="transmembrane region" description="Helical" evidence="9">
    <location>
        <begin position="597"/>
        <end position="617"/>
    </location>
</feature>
<feature type="transmembrane region" description="Helical" evidence="9">
    <location>
        <begin position="532"/>
        <end position="552"/>
    </location>
</feature>
<dbReference type="GO" id="GO:0016020">
    <property type="term" value="C:membrane"/>
    <property type="evidence" value="ECO:0007669"/>
    <property type="project" value="InterPro"/>
</dbReference>
<feature type="transmembrane region" description="Helical" evidence="9">
    <location>
        <begin position="247"/>
        <end position="265"/>
    </location>
</feature>
<accession>A0A6A0A7S9</accession>
<feature type="transmembrane region" description="Helical" evidence="9">
    <location>
        <begin position="687"/>
        <end position="710"/>
    </location>
</feature>
<feature type="transmembrane region" description="Helical" evidence="9">
    <location>
        <begin position="145"/>
        <end position="164"/>
    </location>
</feature>
<dbReference type="InterPro" id="IPR017871">
    <property type="entry name" value="ABC_transporter-like_CS"/>
</dbReference>
<evidence type="ECO:0000256" key="2">
    <source>
        <dbReference type="ARBA" id="ARBA00022448"/>
    </source>
</evidence>
<dbReference type="PROSITE" id="PS00211">
    <property type="entry name" value="ABC_TRANSPORTER_1"/>
    <property type="match status" value="1"/>
</dbReference>
<dbReference type="GO" id="GO:0012505">
    <property type="term" value="C:endomembrane system"/>
    <property type="evidence" value="ECO:0007669"/>
    <property type="project" value="UniProtKB-SubCell"/>
</dbReference>
<keyword evidence="3 9" id="KW-0812">Transmembrane</keyword>
<keyword evidence="13" id="KW-1185">Reference proteome</keyword>
<dbReference type="Pfam" id="PF00664">
    <property type="entry name" value="ABC_membrane"/>
    <property type="match status" value="2"/>
</dbReference>
<evidence type="ECO:0000256" key="5">
    <source>
        <dbReference type="ARBA" id="ARBA00022741"/>
    </source>
</evidence>
<dbReference type="EMBL" id="BLLF01003949">
    <property type="protein sequence ID" value="GFH28596.1"/>
    <property type="molecule type" value="Genomic_DNA"/>
</dbReference>
<evidence type="ECO:0000256" key="8">
    <source>
        <dbReference type="ARBA" id="ARBA00023136"/>
    </source>
</evidence>
<name>A0A6A0A7S9_HAELA</name>
<reference evidence="12 13" key="1">
    <citation type="submission" date="2020-02" db="EMBL/GenBank/DDBJ databases">
        <title>Draft genome sequence of Haematococcus lacustris strain NIES-144.</title>
        <authorList>
            <person name="Morimoto D."/>
            <person name="Nakagawa S."/>
            <person name="Yoshida T."/>
            <person name="Sawayama S."/>
        </authorList>
    </citation>
    <scope>NUCLEOTIDE SEQUENCE [LARGE SCALE GENOMIC DNA]</scope>
    <source>
        <strain evidence="12 13">NIES-144</strain>
    </source>
</reference>
<dbReference type="GO" id="GO:0140359">
    <property type="term" value="F:ABC-type transporter activity"/>
    <property type="evidence" value="ECO:0007669"/>
    <property type="project" value="InterPro"/>
</dbReference>
<comment type="caution">
    <text evidence="12">The sequence shown here is derived from an EMBL/GenBank/DDBJ whole genome shotgun (WGS) entry which is preliminary data.</text>
</comment>
<dbReference type="SUPFAM" id="SSF90123">
    <property type="entry name" value="ABC transporter transmembrane region"/>
    <property type="match status" value="2"/>
</dbReference>
<feature type="transmembrane region" description="Helical" evidence="9">
    <location>
        <begin position="224"/>
        <end position="241"/>
    </location>
</feature>
<keyword evidence="6" id="KW-0067">ATP-binding</keyword>
<dbReference type="Proteomes" id="UP000485058">
    <property type="component" value="Unassembled WGS sequence"/>
</dbReference>
<keyword evidence="8 9" id="KW-0472">Membrane</keyword>
<dbReference type="PANTHER" id="PTHR24223">
    <property type="entry name" value="ATP-BINDING CASSETTE SUB-FAMILY C"/>
    <property type="match status" value="1"/>
</dbReference>
<comment type="subcellular location">
    <subcellularLocation>
        <location evidence="1">Endomembrane system</location>
        <topology evidence="1">Multi-pass membrane protein</topology>
    </subcellularLocation>
</comment>
<evidence type="ECO:0000256" key="1">
    <source>
        <dbReference type="ARBA" id="ARBA00004127"/>
    </source>
</evidence>
<evidence type="ECO:0000256" key="6">
    <source>
        <dbReference type="ARBA" id="ARBA00022840"/>
    </source>
</evidence>
<dbReference type="Pfam" id="PF00005">
    <property type="entry name" value="ABC_tran"/>
    <property type="match status" value="2"/>
</dbReference>
<sequence length="985" mass="109149">MPKVALLKQETATLDEANIRNDSWLSRGCLLWVYAIIAQGRKGKIVQDELKMPGDQACERASARFEAAWADELKLKGSATPPSLLRALKKAFGFDVFIAGVWKLSWSVLVLLGAFYFVRSLVQYVSDPKKNYNQYNADPISNNGVGWILACTFFLDSILVGVALQRMGDACVRGGIKIRAALMTAVYRKTFRLNSVHNEGAGNVVSLVSTDCSKLYEGVLHVHNVWTAPLEAIAIIALLLSLTEGTYGLPALGIVFFVLPLQYYLGYRIAKYKLETVEVSDSRVLRMQEILLAIKLVKFYCWEKSFSKQVNEVRAEEIRLLSKTAVVKTINLCLVFAVPPVIALVIFATYVYNVGRFDSVFSFTVLSLFNTLRFPLVVLPKALRGTSEAIASIQRIEKFLLLEEGSDHPRSSNTEVRFKDAVLSHSSNKEDFRLKIPKFEVRPGEVAAIVGRVGSGKSSVFQAILQNMVLEKGVMAVAKQKSPEKTAAAPNQLPPGAQLEAIDMRVHQSAEVVATMFNGFVKRLSAGGAFMVYWRAGGIIFGVLSLFIFMATQTCRIYSDLWIRWWADDIRFTLYNEEPEGTASNLCTSLAIVTVSIYYYAALTAALFGAFLVYVHVDESLHGMEVIKAFNAVNYFIQENIQRINIHHLALFNTEQCHLWLAFWCDFFGAILVVATCLFSVGLKDELGSAAVGLAISNTIQVLVFFTWVVRGVADSVSMWDAVERVTSFATNIPMESQIASNLVEVEKAMAQEHRNEKDKAVMIKANGTGVNHVNGGEVTVMVDEAFGRLEVAEMNKVLESWPSTGDIKFEQEPVMFKGTVRSNLDPFNDATDAELWHSLDMVHMKEAVADMPNGLDANVAEGGSNFSLGQKQLICMARCVIKKTHVLVLDEATAAMDLQTDSLIQKTIRRVFKGRTTITIAHRLDTIIFSDRILAMAAGELKEFDTPDNLLRLPTSMFNKLVNDTGPHASASLRKMAADGPQNE</sequence>
<protein>
    <submittedName>
        <fullName evidence="12">Uncharacterized protein</fullName>
    </submittedName>
</protein>
<dbReference type="SUPFAM" id="SSF52540">
    <property type="entry name" value="P-loop containing nucleoside triphosphate hydrolases"/>
    <property type="match status" value="2"/>
</dbReference>
<keyword evidence="5" id="KW-0547">Nucleotide-binding</keyword>
<dbReference type="InterPro" id="IPR003439">
    <property type="entry name" value="ABC_transporter-like_ATP-bd"/>
</dbReference>
<keyword evidence="4" id="KW-0677">Repeat</keyword>
<evidence type="ECO:0000256" key="4">
    <source>
        <dbReference type="ARBA" id="ARBA00022737"/>
    </source>
</evidence>
<dbReference type="InterPro" id="IPR044746">
    <property type="entry name" value="ABCC_6TM_D1"/>
</dbReference>
<evidence type="ECO:0000256" key="3">
    <source>
        <dbReference type="ARBA" id="ARBA00022692"/>
    </source>
</evidence>
<evidence type="ECO:0000256" key="7">
    <source>
        <dbReference type="ARBA" id="ARBA00022989"/>
    </source>
</evidence>
<dbReference type="GO" id="GO:0005524">
    <property type="term" value="F:ATP binding"/>
    <property type="evidence" value="ECO:0007669"/>
    <property type="project" value="UniProtKB-KW"/>
</dbReference>
<evidence type="ECO:0000313" key="13">
    <source>
        <dbReference type="Proteomes" id="UP000485058"/>
    </source>
</evidence>